<dbReference type="AlphaFoldDB" id="A0A6A6EE92"/>
<sequence length="265" mass="31009">MAFKASAEVQWIPSHKAVSDHISFLDMPRELRDRVYEYAYRVEGAIFVYSKPSQFYPIIGAKIVREKDEGPLEPLPLESTIPIALMRTCRQIHAESSSVLYGSNIFRLYMNDIGFAPAYLPLVRHITFTTDVDYRVYSDDLDTVSYWWRRRFWPDVLSKSAVLLQRFPGLETLNFPIKSNRHGQTWRPTFLAQEGKTREQRIYIGATWLKPRCPLQSDRLRMCLRLEIMPSGGLVQDDYKGSRFAPEDEWDYSEFAEAFEKMKNL</sequence>
<evidence type="ECO:0000313" key="2">
    <source>
        <dbReference type="Proteomes" id="UP000800200"/>
    </source>
</evidence>
<keyword evidence="2" id="KW-1185">Reference proteome</keyword>
<evidence type="ECO:0000313" key="1">
    <source>
        <dbReference type="EMBL" id="KAF2188918.1"/>
    </source>
</evidence>
<name>A0A6A6EE92_9PEZI</name>
<organism evidence="1 2">
    <name type="scientific">Zopfia rhizophila CBS 207.26</name>
    <dbReference type="NCBI Taxonomy" id="1314779"/>
    <lineage>
        <taxon>Eukaryota</taxon>
        <taxon>Fungi</taxon>
        <taxon>Dikarya</taxon>
        <taxon>Ascomycota</taxon>
        <taxon>Pezizomycotina</taxon>
        <taxon>Dothideomycetes</taxon>
        <taxon>Dothideomycetes incertae sedis</taxon>
        <taxon>Zopfiaceae</taxon>
        <taxon>Zopfia</taxon>
    </lineage>
</organism>
<dbReference type="OrthoDB" id="5272396at2759"/>
<protein>
    <recommendedName>
        <fullName evidence="3">F-box domain-containing protein</fullName>
    </recommendedName>
</protein>
<dbReference type="EMBL" id="ML994622">
    <property type="protein sequence ID" value="KAF2188918.1"/>
    <property type="molecule type" value="Genomic_DNA"/>
</dbReference>
<accession>A0A6A6EE92</accession>
<dbReference type="PANTHER" id="PTHR42085">
    <property type="entry name" value="F-BOX DOMAIN-CONTAINING PROTEIN"/>
    <property type="match status" value="1"/>
</dbReference>
<dbReference type="Proteomes" id="UP000800200">
    <property type="component" value="Unassembled WGS sequence"/>
</dbReference>
<proteinExistence type="predicted"/>
<dbReference type="InterPro" id="IPR038883">
    <property type="entry name" value="AN11006-like"/>
</dbReference>
<dbReference type="PANTHER" id="PTHR42085:SF1">
    <property type="entry name" value="F-BOX DOMAIN-CONTAINING PROTEIN"/>
    <property type="match status" value="1"/>
</dbReference>
<gene>
    <name evidence="1" type="ORF">K469DRAFT_702609</name>
</gene>
<reference evidence="1" key="1">
    <citation type="journal article" date="2020" name="Stud. Mycol.">
        <title>101 Dothideomycetes genomes: a test case for predicting lifestyles and emergence of pathogens.</title>
        <authorList>
            <person name="Haridas S."/>
            <person name="Albert R."/>
            <person name="Binder M."/>
            <person name="Bloem J."/>
            <person name="Labutti K."/>
            <person name="Salamov A."/>
            <person name="Andreopoulos B."/>
            <person name="Baker S."/>
            <person name="Barry K."/>
            <person name="Bills G."/>
            <person name="Bluhm B."/>
            <person name="Cannon C."/>
            <person name="Castanera R."/>
            <person name="Culley D."/>
            <person name="Daum C."/>
            <person name="Ezra D."/>
            <person name="Gonzalez J."/>
            <person name="Henrissat B."/>
            <person name="Kuo A."/>
            <person name="Liang C."/>
            <person name="Lipzen A."/>
            <person name="Lutzoni F."/>
            <person name="Magnuson J."/>
            <person name="Mondo S."/>
            <person name="Nolan M."/>
            <person name="Ohm R."/>
            <person name="Pangilinan J."/>
            <person name="Park H.-J."/>
            <person name="Ramirez L."/>
            <person name="Alfaro M."/>
            <person name="Sun H."/>
            <person name="Tritt A."/>
            <person name="Yoshinaga Y."/>
            <person name="Zwiers L.-H."/>
            <person name="Turgeon B."/>
            <person name="Goodwin S."/>
            <person name="Spatafora J."/>
            <person name="Crous P."/>
            <person name="Grigoriev I."/>
        </authorList>
    </citation>
    <scope>NUCLEOTIDE SEQUENCE</scope>
    <source>
        <strain evidence="1">CBS 207.26</strain>
    </source>
</reference>
<evidence type="ECO:0008006" key="3">
    <source>
        <dbReference type="Google" id="ProtNLM"/>
    </source>
</evidence>